<dbReference type="InterPro" id="IPR020103">
    <property type="entry name" value="PsdUridine_synth_cat_dom_sf"/>
</dbReference>
<feature type="domain" description="RNA-binding S4" evidence="6">
    <location>
        <begin position="62"/>
        <end position="136"/>
    </location>
</feature>
<dbReference type="InterPro" id="IPR050188">
    <property type="entry name" value="RluA_PseudoU_synthase"/>
</dbReference>
<dbReference type="GO" id="GO:0003723">
    <property type="term" value="F:RNA binding"/>
    <property type="evidence" value="ECO:0007669"/>
    <property type="project" value="UniProtKB-KW"/>
</dbReference>
<evidence type="ECO:0000256" key="5">
    <source>
        <dbReference type="SAM" id="MobiDB-lite"/>
    </source>
</evidence>
<name>A0A9W6BAH3_9CHLO</name>
<dbReference type="SUPFAM" id="SSF55120">
    <property type="entry name" value="Pseudouridine synthase"/>
    <property type="match status" value="1"/>
</dbReference>
<evidence type="ECO:0000259" key="6">
    <source>
        <dbReference type="SMART" id="SM00363"/>
    </source>
</evidence>
<dbReference type="EMBL" id="BRXU01000001">
    <property type="protein sequence ID" value="GLC48468.1"/>
    <property type="molecule type" value="Genomic_DNA"/>
</dbReference>
<dbReference type="PANTHER" id="PTHR21600:SF87">
    <property type="entry name" value="RNA PSEUDOURIDYLATE SYNTHASE DOMAIN-CONTAINING PROTEIN 1"/>
    <property type="match status" value="1"/>
</dbReference>
<protein>
    <recommendedName>
        <fullName evidence="6">RNA-binding S4 domain-containing protein</fullName>
    </recommendedName>
</protein>
<dbReference type="Gene3D" id="3.30.2350.10">
    <property type="entry name" value="Pseudouridine synthase"/>
    <property type="match status" value="2"/>
</dbReference>
<dbReference type="PANTHER" id="PTHR21600">
    <property type="entry name" value="MITOCHONDRIAL RNA PSEUDOURIDINE SYNTHASE"/>
    <property type="match status" value="1"/>
</dbReference>
<keyword evidence="3" id="KW-0413">Isomerase</keyword>
<comment type="similarity">
    <text evidence="2">Belongs to the pseudouridine synthase RluA family.</text>
</comment>
<dbReference type="SUPFAM" id="SSF55174">
    <property type="entry name" value="Alpha-L RNA-binding motif"/>
    <property type="match status" value="1"/>
</dbReference>
<dbReference type="AlphaFoldDB" id="A0A9W6BAH3"/>
<dbReference type="PROSITE" id="PS01129">
    <property type="entry name" value="PSI_RLU"/>
    <property type="match status" value="1"/>
</dbReference>
<dbReference type="InterPro" id="IPR006224">
    <property type="entry name" value="PsdUridine_synth_RluA-like_CS"/>
</dbReference>
<evidence type="ECO:0000256" key="1">
    <source>
        <dbReference type="ARBA" id="ARBA00000073"/>
    </source>
</evidence>
<dbReference type="InterPro" id="IPR036986">
    <property type="entry name" value="S4_RNA-bd_sf"/>
</dbReference>
<gene>
    <name evidence="7" type="primary">PLEST001016</name>
    <name evidence="7" type="ORF">PLESTB_000101200</name>
</gene>
<dbReference type="GO" id="GO:0000455">
    <property type="term" value="P:enzyme-directed rRNA pseudouridine synthesis"/>
    <property type="evidence" value="ECO:0007669"/>
    <property type="project" value="TreeGrafter"/>
</dbReference>
<dbReference type="GO" id="GO:0009982">
    <property type="term" value="F:pseudouridine synthase activity"/>
    <property type="evidence" value="ECO:0007669"/>
    <property type="project" value="InterPro"/>
</dbReference>
<dbReference type="InterPro" id="IPR006145">
    <property type="entry name" value="PsdUridine_synth_RsuA/RluA"/>
</dbReference>
<dbReference type="OrthoDB" id="418349at2759"/>
<comment type="caution">
    <text evidence="7">The sequence shown here is derived from an EMBL/GenBank/DDBJ whole genome shotgun (WGS) entry which is preliminary data.</text>
</comment>
<organism evidence="7 8">
    <name type="scientific">Pleodorina starrii</name>
    <dbReference type="NCBI Taxonomy" id="330485"/>
    <lineage>
        <taxon>Eukaryota</taxon>
        <taxon>Viridiplantae</taxon>
        <taxon>Chlorophyta</taxon>
        <taxon>core chlorophytes</taxon>
        <taxon>Chlorophyceae</taxon>
        <taxon>CS clade</taxon>
        <taxon>Chlamydomonadales</taxon>
        <taxon>Volvocaceae</taxon>
        <taxon>Pleodorina</taxon>
    </lineage>
</organism>
<feature type="region of interest" description="Disordered" evidence="5">
    <location>
        <begin position="202"/>
        <end position="280"/>
    </location>
</feature>
<comment type="catalytic activity">
    <reaction evidence="1">
        <text>a uridine in RNA = a pseudouridine in RNA</text>
        <dbReference type="Rhea" id="RHEA:48348"/>
        <dbReference type="Rhea" id="RHEA-COMP:12068"/>
        <dbReference type="Rhea" id="RHEA-COMP:12069"/>
        <dbReference type="ChEBI" id="CHEBI:65314"/>
        <dbReference type="ChEBI" id="CHEBI:65315"/>
    </reaction>
</comment>
<dbReference type="InterPro" id="IPR002942">
    <property type="entry name" value="S4_RNA-bd"/>
</dbReference>
<reference evidence="7 8" key="1">
    <citation type="journal article" date="2023" name="Commun. Biol.">
        <title>Reorganization of the ancestral sex-determining regions during the evolution of trioecy in Pleodorina starrii.</title>
        <authorList>
            <person name="Takahashi K."/>
            <person name="Suzuki S."/>
            <person name="Kawai-Toyooka H."/>
            <person name="Yamamoto K."/>
            <person name="Hamaji T."/>
            <person name="Ootsuki R."/>
            <person name="Yamaguchi H."/>
            <person name="Kawachi M."/>
            <person name="Higashiyama T."/>
            <person name="Nozaki H."/>
        </authorList>
    </citation>
    <scope>NUCLEOTIDE SEQUENCE [LARGE SCALE GENOMIC DNA]</scope>
    <source>
        <strain evidence="7 8">NIES-4479</strain>
    </source>
</reference>
<dbReference type="Gene3D" id="3.10.290.10">
    <property type="entry name" value="RNA-binding S4 domain"/>
    <property type="match status" value="1"/>
</dbReference>
<evidence type="ECO:0000256" key="2">
    <source>
        <dbReference type="ARBA" id="ARBA00010876"/>
    </source>
</evidence>
<dbReference type="Proteomes" id="UP001165080">
    <property type="component" value="Unassembled WGS sequence"/>
</dbReference>
<evidence type="ECO:0000256" key="3">
    <source>
        <dbReference type="ARBA" id="ARBA00023235"/>
    </source>
</evidence>
<feature type="compositionally biased region" description="Acidic residues" evidence="5">
    <location>
        <begin position="215"/>
        <end position="239"/>
    </location>
</feature>
<dbReference type="CDD" id="cd00165">
    <property type="entry name" value="S4"/>
    <property type="match status" value="1"/>
</dbReference>
<dbReference type="Pfam" id="PF00849">
    <property type="entry name" value="PseudoU_synth_2"/>
    <property type="match status" value="1"/>
</dbReference>
<dbReference type="SMART" id="SM00363">
    <property type="entry name" value="S4"/>
    <property type="match status" value="1"/>
</dbReference>
<evidence type="ECO:0000256" key="4">
    <source>
        <dbReference type="PROSITE-ProRule" id="PRU00182"/>
    </source>
</evidence>
<dbReference type="Pfam" id="PF01479">
    <property type="entry name" value="S4"/>
    <property type="match status" value="1"/>
</dbReference>
<proteinExistence type="inferred from homology"/>
<sequence>MKTWRSQARVGLPRVCCCRPRRFAASAHCGKARPQAVATSADGSLPSFTFRVTAKQAASSKLRLDIFLAAQIAADLAAAPPGSQAQDVSRAKIQASISGGLVRVNGRPASKASQQLKAGDCVECVLPPPPPVQAVPEAIPLDIKYEDEHVIVVNKPAGMVVHVAPGHYTGTLVNALLHHCALPAMDLDPDLDLDLDLDLERNHGGGSGGTRENGDGDGDLDDDDDLGEGDDDGDGDGDGSDPGGSDRAQRGGGEGGGGARRLGRLGTGSSASSSGAGGGGGGGGGVGLGVGGGCLRPGIVHRLDKGTSGLLVVAKTEVALTRLQAQFKARTVDRLYDSITVGCPAQRQGRVETNIVRDPRDRKRMAAAPYGSGRGRTAGSGYTVVTPLAGGGAALVRWKLDTGRTHQIRVHARHLGHPLLGDATYGGTASTALAAVARSFPSDAVRRCVEHLGRPALHARTLGFEHPTSGQRLAFEQPPPEDFLRALQQLGWEPGAGAEVEAGRG</sequence>
<evidence type="ECO:0000313" key="7">
    <source>
        <dbReference type="EMBL" id="GLC48468.1"/>
    </source>
</evidence>
<dbReference type="PROSITE" id="PS50889">
    <property type="entry name" value="S4"/>
    <property type="match status" value="1"/>
</dbReference>
<feature type="compositionally biased region" description="Gly residues" evidence="5">
    <location>
        <begin position="250"/>
        <end position="260"/>
    </location>
</feature>
<dbReference type="CDD" id="cd02869">
    <property type="entry name" value="PseudoU_synth_RluA_like"/>
    <property type="match status" value="1"/>
</dbReference>
<keyword evidence="4" id="KW-0694">RNA-binding</keyword>
<keyword evidence="8" id="KW-1185">Reference proteome</keyword>
<accession>A0A9W6BAH3</accession>
<evidence type="ECO:0000313" key="8">
    <source>
        <dbReference type="Proteomes" id="UP001165080"/>
    </source>
</evidence>